<name>A0AAE0L0T6_9CHLO</name>
<organism evidence="2 3">
    <name type="scientific">Cymbomonas tetramitiformis</name>
    <dbReference type="NCBI Taxonomy" id="36881"/>
    <lineage>
        <taxon>Eukaryota</taxon>
        <taxon>Viridiplantae</taxon>
        <taxon>Chlorophyta</taxon>
        <taxon>Pyramimonadophyceae</taxon>
        <taxon>Pyramimonadales</taxon>
        <taxon>Pyramimonadaceae</taxon>
        <taxon>Cymbomonas</taxon>
    </lineage>
</organism>
<dbReference type="Proteomes" id="UP001190700">
    <property type="component" value="Unassembled WGS sequence"/>
</dbReference>
<dbReference type="PANTHER" id="PTHR43752:SF2">
    <property type="entry name" value="BNR_ASP-BOX REPEAT FAMILY PROTEIN"/>
    <property type="match status" value="1"/>
</dbReference>
<dbReference type="Gene3D" id="2.120.10.10">
    <property type="match status" value="1"/>
</dbReference>
<evidence type="ECO:0000313" key="3">
    <source>
        <dbReference type="Proteomes" id="UP001190700"/>
    </source>
</evidence>
<dbReference type="InterPro" id="IPR036278">
    <property type="entry name" value="Sialidase_sf"/>
</dbReference>
<keyword evidence="3" id="KW-1185">Reference proteome</keyword>
<dbReference type="InterPro" id="IPR011040">
    <property type="entry name" value="Sialidase"/>
</dbReference>
<accession>A0AAE0L0T6</accession>
<dbReference type="CDD" id="cd15482">
    <property type="entry name" value="Sialidase_non-viral"/>
    <property type="match status" value="1"/>
</dbReference>
<proteinExistence type="predicted"/>
<gene>
    <name evidence="2" type="ORF">CYMTET_23583</name>
</gene>
<dbReference type="AlphaFoldDB" id="A0AAE0L0T6"/>
<dbReference type="PANTHER" id="PTHR43752">
    <property type="entry name" value="BNR/ASP-BOX REPEAT FAMILY PROTEIN"/>
    <property type="match status" value="1"/>
</dbReference>
<feature type="domain" description="Sialidase" evidence="1">
    <location>
        <begin position="170"/>
        <end position="426"/>
    </location>
</feature>
<evidence type="ECO:0000259" key="1">
    <source>
        <dbReference type="Pfam" id="PF13088"/>
    </source>
</evidence>
<dbReference type="EMBL" id="LGRX02012142">
    <property type="protein sequence ID" value="KAK3267886.1"/>
    <property type="molecule type" value="Genomic_DNA"/>
</dbReference>
<sequence>MYLYHSMLSLDQIPRERAVAFVIGFGLVVLILFAPSRESIALVQSPEQNRLSSLSNSDPYARLRDRCSSEAATFCAEKTSQTLLSCLHGHAMDAKEECREEVKCHRPDKYHGHEECWDGILRPISQEGIASVRYDAVLPPGPGSHASNIIYLHKYEALLLSWCYFATNQVVVTRRSVTADRWSRPVTAASEEYGSAQNSVLFYDEQRDVVTLLYTSQGGQDSGVHMVTSSDGGATWGSNINVAISKSSIMTKNHVIKSKSDQEWLLPVYTTFDSSAVWHSATGEAGSWEPLCEVMAGTDAGRVQPTIVRKADGNLLAFYRSRDVDWIYTATSDDDGRTWTSPSRTPLPSNDSGIQAVMLKSGRTAIVFNNVAGSIRWPLSVALSEDYGATWPWIADLEPVAGSTKGARGEYSYPSITQTPDEDLHISYTFNRESVRYARITEAWIMEGSSGGAYRGLSKAT</sequence>
<evidence type="ECO:0000313" key="2">
    <source>
        <dbReference type="EMBL" id="KAK3267886.1"/>
    </source>
</evidence>
<reference evidence="2 3" key="1">
    <citation type="journal article" date="2015" name="Genome Biol. Evol.">
        <title>Comparative Genomics of a Bacterivorous Green Alga Reveals Evolutionary Causalities and Consequences of Phago-Mixotrophic Mode of Nutrition.</title>
        <authorList>
            <person name="Burns J.A."/>
            <person name="Paasch A."/>
            <person name="Narechania A."/>
            <person name="Kim E."/>
        </authorList>
    </citation>
    <scope>NUCLEOTIDE SEQUENCE [LARGE SCALE GENOMIC DNA]</scope>
    <source>
        <strain evidence="2 3">PLY_AMNH</strain>
    </source>
</reference>
<dbReference type="Pfam" id="PF13088">
    <property type="entry name" value="BNR_2"/>
    <property type="match status" value="1"/>
</dbReference>
<dbReference type="SUPFAM" id="SSF50939">
    <property type="entry name" value="Sialidases"/>
    <property type="match status" value="1"/>
</dbReference>
<comment type="caution">
    <text evidence="2">The sequence shown here is derived from an EMBL/GenBank/DDBJ whole genome shotgun (WGS) entry which is preliminary data.</text>
</comment>
<protein>
    <recommendedName>
        <fullName evidence="1">Sialidase domain-containing protein</fullName>
    </recommendedName>
</protein>